<evidence type="ECO:0000313" key="2">
    <source>
        <dbReference type="Proteomes" id="UP000026962"/>
    </source>
</evidence>
<dbReference type="AlphaFoldDB" id="A0A0E0LC62"/>
<evidence type="ECO:0000313" key="1">
    <source>
        <dbReference type="EnsemblPlants" id="OPUNC06G15300.1"/>
    </source>
</evidence>
<reference evidence="1" key="1">
    <citation type="submission" date="2015-04" db="UniProtKB">
        <authorList>
            <consortium name="EnsemblPlants"/>
        </authorList>
    </citation>
    <scope>IDENTIFICATION</scope>
</reference>
<dbReference type="Gramene" id="OPUNC06G15300.1">
    <property type="protein sequence ID" value="OPUNC06G15300.1"/>
    <property type="gene ID" value="OPUNC06G15300"/>
</dbReference>
<sequence>MRTRRGAGKQRTVVVGTNDGFVCDWSPRSIMVVRGGRDSVWKLVHRCRNNSSMTINHRGALLFILEQCLLFTAMIDSKTLAPSAEIAPPLSRHIINDTYLIASTDEVLLLVRRRVVDSDLGEVFSYAQMTDISDHAMFISPDPDGNACTIIHGSKVSDLFDHPAVNNTIGVVHLKNPKPPSLLPLLQAELDGSCLHEQKLGESP</sequence>
<protein>
    <submittedName>
        <fullName evidence="1">Uncharacterized protein</fullName>
    </submittedName>
</protein>
<organism evidence="1">
    <name type="scientific">Oryza punctata</name>
    <name type="common">Red rice</name>
    <dbReference type="NCBI Taxonomy" id="4537"/>
    <lineage>
        <taxon>Eukaryota</taxon>
        <taxon>Viridiplantae</taxon>
        <taxon>Streptophyta</taxon>
        <taxon>Embryophyta</taxon>
        <taxon>Tracheophyta</taxon>
        <taxon>Spermatophyta</taxon>
        <taxon>Magnoliopsida</taxon>
        <taxon>Liliopsida</taxon>
        <taxon>Poales</taxon>
        <taxon>Poaceae</taxon>
        <taxon>BOP clade</taxon>
        <taxon>Oryzoideae</taxon>
        <taxon>Oryzeae</taxon>
        <taxon>Oryzinae</taxon>
        <taxon>Oryza</taxon>
    </lineage>
</organism>
<keyword evidence="2" id="KW-1185">Reference proteome</keyword>
<reference evidence="1" key="2">
    <citation type="submission" date="2018-05" db="EMBL/GenBank/DDBJ databases">
        <title>OpunRS2 (Oryza punctata Reference Sequence Version 2).</title>
        <authorList>
            <person name="Zhang J."/>
            <person name="Kudrna D."/>
            <person name="Lee S."/>
            <person name="Talag J."/>
            <person name="Welchert J."/>
            <person name="Wing R.A."/>
        </authorList>
    </citation>
    <scope>NUCLEOTIDE SEQUENCE [LARGE SCALE GENOMIC DNA]</scope>
</reference>
<dbReference type="Proteomes" id="UP000026962">
    <property type="component" value="Chromosome 6"/>
</dbReference>
<dbReference type="HOGENOM" id="CLU_1345131_0_0_1"/>
<name>A0A0E0LC62_ORYPU</name>
<dbReference type="EnsemblPlants" id="OPUNC06G15300.1">
    <property type="protein sequence ID" value="OPUNC06G15300.1"/>
    <property type="gene ID" value="OPUNC06G15300"/>
</dbReference>
<accession>A0A0E0LC62</accession>
<proteinExistence type="predicted"/>